<dbReference type="PANTHER" id="PTHR34582">
    <property type="entry name" value="UPF0702 TRANSMEMBRANE PROTEIN YCAP"/>
    <property type="match status" value="1"/>
</dbReference>
<feature type="transmembrane region" description="Helical" evidence="7">
    <location>
        <begin position="48"/>
        <end position="66"/>
    </location>
</feature>
<comment type="caution">
    <text evidence="9">The sequence shown here is derived from an EMBL/GenBank/DDBJ whole genome shotgun (WGS) entry which is preliminary data.</text>
</comment>
<evidence type="ECO:0000313" key="9">
    <source>
        <dbReference type="EMBL" id="MFB2876786.1"/>
    </source>
</evidence>
<comment type="similarity">
    <text evidence="2">Belongs to the UPF0702 family.</text>
</comment>
<evidence type="ECO:0000256" key="3">
    <source>
        <dbReference type="ARBA" id="ARBA00022475"/>
    </source>
</evidence>
<keyword evidence="3" id="KW-1003">Cell membrane</keyword>
<dbReference type="PANTHER" id="PTHR34582:SF6">
    <property type="entry name" value="UPF0702 TRANSMEMBRANE PROTEIN YCAP"/>
    <property type="match status" value="1"/>
</dbReference>
<evidence type="ECO:0000256" key="6">
    <source>
        <dbReference type="ARBA" id="ARBA00023136"/>
    </source>
</evidence>
<protein>
    <submittedName>
        <fullName evidence="9">DUF421 domain-containing protein</fullName>
    </submittedName>
</protein>
<feature type="domain" description="YetF C-terminal" evidence="8">
    <location>
        <begin position="95"/>
        <end position="164"/>
    </location>
</feature>
<keyword evidence="5 7" id="KW-1133">Transmembrane helix</keyword>
<name>A0ABV4X2N7_9CYAN</name>
<proteinExistence type="inferred from homology"/>
<sequence length="168" mass="18439">MQEIINSLLGLDADNLTIWQMSLRAVVVYIAGLAMVRIGEKRFLGKSSAFDVLLSIIIGSVLSRAINGSAAFFPTLGASIILVAMHWLFAAIAFRNDNFATLIKGKERLLIRDGEIQWSAMRKSHIGERDLLGALRSQAKLTDVNKVQEARLERNGEISVIPRDGSSS</sequence>
<accession>A0ABV4X2N7</accession>
<dbReference type="Pfam" id="PF04239">
    <property type="entry name" value="DUF421"/>
    <property type="match status" value="1"/>
</dbReference>
<evidence type="ECO:0000313" key="10">
    <source>
        <dbReference type="Proteomes" id="UP001576774"/>
    </source>
</evidence>
<comment type="subcellular location">
    <subcellularLocation>
        <location evidence="1">Cell membrane</location>
        <topology evidence="1">Multi-pass membrane protein</topology>
    </subcellularLocation>
</comment>
<dbReference type="RefSeq" id="WP_413269909.1">
    <property type="nucleotide sequence ID" value="NZ_JBHFNQ010000063.1"/>
</dbReference>
<keyword evidence="6 7" id="KW-0472">Membrane</keyword>
<feature type="transmembrane region" description="Helical" evidence="7">
    <location>
        <begin position="16"/>
        <end position="36"/>
    </location>
</feature>
<keyword evidence="4 7" id="KW-0812">Transmembrane</keyword>
<evidence type="ECO:0000256" key="4">
    <source>
        <dbReference type="ARBA" id="ARBA00022692"/>
    </source>
</evidence>
<organism evidence="9 10">
    <name type="scientific">Floridaenema aerugineum BLCC-F46</name>
    <dbReference type="NCBI Taxonomy" id="3153654"/>
    <lineage>
        <taxon>Bacteria</taxon>
        <taxon>Bacillati</taxon>
        <taxon>Cyanobacteriota</taxon>
        <taxon>Cyanophyceae</taxon>
        <taxon>Oscillatoriophycideae</taxon>
        <taxon>Aerosakkonematales</taxon>
        <taxon>Aerosakkonemataceae</taxon>
        <taxon>Floridanema</taxon>
        <taxon>Floridanema aerugineum</taxon>
    </lineage>
</organism>
<feature type="transmembrane region" description="Helical" evidence="7">
    <location>
        <begin position="72"/>
        <end position="94"/>
    </location>
</feature>
<evidence type="ECO:0000256" key="5">
    <source>
        <dbReference type="ARBA" id="ARBA00022989"/>
    </source>
</evidence>
<evidence type="ECO:0000256" key="2">
    <source>
        <dbReference type="ARBA" id="ARBA00006448"/>
    </source>
</evidence>
<dbReference type="InterPro" id="IPR023090">
    <property type="entry name" value="UPF0702_alpha/beta_dom_sf"/>
</dbReference>
<dbReference type="EMBL" id="JBHFNQ010000063">
    <property type="protein sequence ID" value="MFB2876786.1"/>
    <property type="molecule type" value="Genomic_DNA"/>
</dbReference>
<dbReference type="Gene3D" id="3.30.240.20">
    <property type="entry name" value="bsu07140 like domains"/>
    <property type="match status" value="1"/>
</dbReference>
<dbReference type="Proteomes" id="UP001576774">
    <property type="component" value="Unassembled WGS sequence"/>
</dbReference>
<keyword evidence="10" id="KW-1185">Reference proteome</keyword>
<evidence type="ECO:0000256" key="7">
    <source>
        <dbReference type="SAM" id="Phobius"/>
    </source>
</evidence>
<evidence type="ECO:0000259" key="8">
    <source>
        <dbReference type="Pfam" id="PF04239"/>
    </source>
</evidence>
<reference evidence="9 10" key="1">
    <citation type="submission" date="2024-09" db="EMBL/GenBank/DDBJ databases">
        <title>Floridaenema gen nov. (Aerosakkonemataceae, Aerosakkonematales ord. nov., Cyanobacteria) from benthic tropical and subtropical fresh waters, with the description of four new species.</title>
        <authorList>
            <person name="Moretto J.A."/>
            <person name="Berthold D.E."/>
            <person name="Lefler F.W."/>
            <person name="Huang I.-S."/>
            <person name="Laughinghouse H. IV."/>
        </authorList>
    </citation>
    <scope>NUCLEOTIDE SEQUENCE [LARGE SCALE GENOMIC DNA]</scope>
    <source>
        <strain evidence="9 10">BLCC-F46</strain>
    </source>
</reference>
<evidence type="ECO:0000256" key="1">
    <source>
        <dbReference type="ARBA" id="ARBA00004651"/>
    </source>
</evidence>
<gene>
    <name evidence="9" type="ORF">ACE1CC_07815</name>
</gene>
<dbReference type="InterPro" id="IPR007353">
    <property type="entry name" value="DUF421"/>
</dbReference>